<dbReference type="CDD" id="cd19531">
    <property type="entry name" value="LCL_NRPS-like"/>
    <property type="match status" value="3"/>
</dbReference>
<dbReference type="InterPro" id="IPR045851">
    <property type="entry name" value="AMP-bd_C_sf"/>
</dbReference>
<dbReference type="Gene3D" id="3.30.300.30">
    <property type="match status" value="3"/>
</dbReference>
<dbReference type="Pfam" id="PF13193">
    <property type="entry name" value="AMP-binding_C"/>
    <property type="match status" value="3"/>
</dbReference>
<dbReference type="FunFam" id="3.40.50.12780:FF:000012">
    <property type="entry name" value="Non-ribosomal peptide synthetase"/>
    <property type="match status" value="3"/>
</dbReference>
<dbReference type="Gene3D" id="3.30.559.10">
    <property type="entry name" value="Chloramphenicol acetyltransferase-like domain"/>
    <property type="match status" value="3"/>
</dbReference>
<dbReference type="NCBIfam" id="TIGR01733">
    <property type="entry name" value="AA-adenyl-dom"/>
    <property type="match status" value="3"/>
</dbReference>
<dbReference type="InterPro" id="IPR009081">
    <property type="entry name" value="PP-bd_ACP"/>
</dbReference>
<dbReference type="InterPro" id="IPR020806">
    <property type="entry name" value="PKS_PP-bd"/>
</dbReference>
<keyword evidence="4" id="KW-0597">Phosphoprotein</keyword>
<keyword evidence="3" id="KW-0596">Phosphopantetheine</keyword>
<dbReference type="SMART" id="SM00823">
    <property type="entry name" value="PKS_PP"/>
    <property type="match status" value="3"/>
</dbReference>
<evidence type="ECO:0000256" key="5">
    <source>
        <dbReference type="ARBA" id="ARBA00022598"/>
    </source>
</evidence>
<dbReference type="FunFam" id="3.30.300.30:FF:000010">
    <property type="entry name" value="Enterobactin synthetase component F"/>
    <property type="match status" value="3"/>
</dbReference>
<dbReference type="Gene3D" id="3.40.50.12780">
    <property type="entry name" value="N-terminal domain of ligase-like"/>
    <property type="match status" value="1"/>
</dbReference>
<dbReference type="Pfam" id="PF00668">
    <property type="entry name" value="Condensation"/>
    <property type="match status" value="3"/>
</dbReference>
<dbReference type="PROSITE" id="PS00012">
    <property type="entry name" value="PHOSPHOPANTETHEINE"/>
    <property type="match status" value="2"/>
</dbReference>
<dbReference type="Gene3D" id="3.40.50.1820">
    <property type="entry name" value="alpha/beta hydrolase"/>
    <property type="match status" value="1"/>
</dbReference>
<name>A0A1H2A185_9PSED</name>
<evidence type="ECO:0000256" key="4">
    <source>
        <dbReference type="ARBA" id="ARBA00022553"/>
    </source>
</evidence>
<evidence type="ECO:0000256" key="3">
    <source>
        <dbReference type="ARBA" id="ARBA00022450"/>
    </source>
</evidence>
<dbReference type="FunFam" id="3.40.50.980:FF:000002">
    <property type="entry name" value="Enterobactin synthetase component F"/>
    <property type="match status" value="1"/>
</dbReference>
<dbReference type="InterPro" id="IPR023213">
    <property type="entry name" value="CAT-like_dom_sf"/>
</dbReference>
<dbReference type="EMBL" id="LT629777">
    <property type="protein sequence ID" value="SDT39690.1"/>
    <property type="molecule type" value="Genomic_DNA"/>
</dbReference>
<dbReference type="InterPro" id="IPR029058">
    <property type="entry name" value="AB_hydrolase_fold"/>
</dbReference>
<reference evidence="8" key="1">
    <citation type="submission" date="2016-10" db="EMBL/GenBank/DDBJ databases">
        <authorList>
            <person name="Varghese N."/>
            <person name="Submissions S."/>
        </authorList>
    </citation>
    <scope>NUCLEOTIDE SEQUENCE [LARGE SCALE GENOMIC DNA]</scope>
    <source>
        <strain evidence="8">ATCC 23835</strain>
    </source>
</reference>
<dbReference type="InterPro" id="IPR020802">
    <property type="entry name" value="TesA-like"/>
</dbReference>
<dbReference type="InterPro" id="IPR042099">
    <property type="entry name" value="ANL_N_sf"/>
</dbReference>
<dbReference type="FunFam" id="1.10.1200.10:FF:000005">
    <property type="entry name" value="Nonribosomal peptide synthetase 1"/>
    <property type="match status" value="3"/>
</dbReference>
<dbReference type="SUPFAM" id="SSF52777">
    <property type="entry name" value="CoA-dependent acyltransferases"/>
    <property type="match status" value="6"/>
</dbReference>
<dbReference type="InterPro" id="IPR036736">
    <property type="entry name" value="ACP-like_sf"/>
</dbReference>
<dbReference type="SUPFAM" id="SSF56801">
    <property type="entry name" value="Acetyl-CoA synthetase-like"/>
    <property type="match status" value="3"/>
</dbReference>
<dbReference type="Gene3D" id="1.10.1200.10">
    <property type="entry name" value="ACP-like"/>
    <property type="match status" value="2"/>
</dbReference>
<dbReference type="GO" id="GO:0005829">
    <property type="term" value="C:cytosol"/>
    <property type="evidence" value="ECO:0007669"/>
    <property type="project" value="TreeGrafter"/>
</dbReference>
<dbReference type="Gene3D" id="2.30.38.10">
    <property type="entry name" value="Luciferase, Domain 3"/>
    <property type="match status" value="2"/>
</dbReference>
<keyword evidence="5" id="KW-0436">Ligase</keyword>
<dbReference type="GeneID" id="300210774"/>
<comment type="similarity">
    <text evidence="2">Belongs to the ATP-dependent AMP-binding enzyme family.</text>
</comment>
<sequence>MQELLDSVKSLSIRERKALSALLKRQGVNLYGVTPIFRRESESSSALSYAQQRQWILWQLEPGSAAYNIPTALRLKGSLDTEALRRSFEALIRRHETLRTTLRQDAGHVLQVIHPADVFSLAPERLAPPVAEDLDEQIRACVEAEVQRPFDLEHEPLLRVRLLQISEDDHVLILTLHHIVCDGWSMPIMVDELVRLYDGFRQGREVELAALPIQYADYAQWQRDWMEAGEQERQLGYWKGQLGGEQPVLELPIDRPRPTHQSLAGHSLAIDLPAPLAQSLKVVARQQGVTLFMLLLASFQTLLHRYCGQTDIRVGVAIANRSRVETEGLIGFFVNTQVLRAEIDAQAPFAQLLQQVKRTALDAQAHQDLPFEQLVEALQPERSLNRTPLFQVMYNHQTQVRGEVRELAGLRVEGLPWEKRTAQFDLALDTFESDAGLGASFTYASDLFEQATIERLAGHWRRLLEAIGSDPQQRIAALPMLDRVERQHTLRAWNPAPAAYPATACAHELIEAQALKAPDALAVTHGSRSLTYGELNRRANQLAHHLRACGVGPDGLVGLAVDRGLEMLVGLLAILKAGGAYVPLDPDYPEDRLAYMIEDSRIRLLLTQSHLLGRLPIPDGVHSLCLDQEGDWLEGYPQHNLPTLTDPDNLAYVIYTSGSTGKPKGTLLPHRNILRLFQATEEWFGFGPQDVWTMFHSYAFDFSVWEIFGALMHGGRLVIVPRDISRSPQDFYPLLLSEGVTVLNQTPSAFKQLARVACEAPPSSSPLPLRYVVFGGEALDVGSLQPWFERFGDRSPQLVNMYGITETTVHVTYRPIGREDLLQAGVSPIGEVIPDLSWYVLDADFNPVAQGCSGELHVGRAGLARGYHQRPALTAERFVPDPFDEQGGGRLYRAGDLARYRAEGCIEYIGRLDHQVKIRGFRIELGEIDARLREHAAVREVSVIDIDGPGGKQLAAYLVPSDPLLLDADPEVQGQWRRELREHLKSVLPDYMVPAHWILLRQMPLTANGKLDRRALPAPDVAQAQKNHVAPVTAVQQQVAQIWAEVLKIERVGLDDNFFELGGHSLLATQVISRIRQSLALELSLRDLFEAQDLAAFVRKAEGGSAVPTLIATIERADRTQPLLLSHAQQRQWFLWQLDPDSAAYNIPAALQLSGTLDVEALRRSFETLIARHETLRSTFREEGEQTVQVIHPLTPFDLPVERLSDISGPERAAAIREYVEREAGQAFDLIQGPLLRVRLLRVEDTEHVLVLTVHHIVSDGWSTPIMVDELVRLYSAYHQGSAADLADLPVQYADYAQWQRRWMAEGEQARQLDYWTGQLGGEQPVLELPIDRPRPTLRSHVGERLAIDLPPELVDALKAVARQQGVTLFVLLLASFQTLLHRYSGQADIRVGVPIANRNRVETERLIGFFVNTQVLRAGFTSNMTFSELLQQVRQAALEAQAHQDLPFEQLVEALQPERSLSHSPLFQVVYNHQTEGPGELHRLPGLTVQGLSWDSHVAQFDLALDTHENTDGLSAALTYSSALFDSSTIERMAAHWRNLLGAIAVGAHRRVVELPMLSDDERQRIVVDWNQSEASYPTDRCIHQLIAEQSRETPQAAALLFDDGQMSYQQLDLQSNRLARKLRELGVGPDVLVGVALERGPQMLVGLLAILKAGGAYVPLDPDFPADRLAYMVQDSGLALLLTQRHLSIHQAVGAEVRSLFLDQSQDWLGEVSDAPLGNLAQPDNLAYVIYTSGSTGKPKGVAVSHGALVNFLFSMAEQPGVESSDRVLSLTSLSFDIAGLELYLTLMRGAAVVLLRQQQNKDPQALLEVIGKHQVTVIQATPSTWRMLLDSAPPGWLAGCKVLCGGEALSAELAQRLIEQAGHVWNVYGPTETTIWSARHYLTSSDDIWLGRPIANTRLHILSDDFDVLPPGARGELLIGGDGLARGYHQRPGLTAERFIPDPFDPQGGGRLYRTGDLTLYHDDGVIEYAGRLDHQVKIRGFRIELGEIEARLQEHAAVREAVVIDIDGPAGKQLAAYLVAEDVSLLQATEASQEAFRRELKELLKAGLPDYMVPSHLILLERLPLTPNGKVDRKALPAPQADLSQSRYLAPQTPLEQALAQIWQAVLKVERVGLGDNFFELGGHSLIATQVISRVRQGLEVELPLRALFEADNLAEFAERVAQGTLDKAPALLPIGRDRPLALSYAQQRQWFLWQLDPQSAAYNIPAALRLDGALDIEALRRSFEALCTRHEILRTTFRQEGERAVQVTHPAAAFTLSVDVAAQPTVEADITRYVDEEIRRPFDLEQGPLLRVKLLRLAPDAHVLVLTVHHIVADGWSMPVMVDELVQLYEASSQGRELELPVLPIQYADYALWQREWMEAGEQRRQLEYWQAQLGGEQPVLELPLDRPRPTQQSHAGDRLSVELDTHLVQALKAKAREQGVTLFMLLLASFQTLLQRYSGQADIRVGVPVANRTRVETERLIGFFVNTQVLKAEFTPALTFTELLQQVKRTALQAQGHQDLPFEQLVEALQPERSLSHSPLFQVMYNHQSQVSGEGHQLSGLSVQGLALDSHTAQFDLTLDTSEHEQGVGATLTYATALFERSTVERMARHWRRLLAAISTDATQRVADLPLLSEAERQQIEREWNQTAAAYPAQAFVQGLIEAQVARTPEDTALIWREGRMSYRQLDQRSNQLAHTLRQAGVGPDVLVGIAVERGPDMLVGLLAILKVGGAYVPLDPDFPQDRLAYMMQDSGLQLLLTQSPLLEHLPLPEGVRSLCLDLEAQWRHGVDDAPLANLAMPDNLAYVIYTSGSTGKPKGVEVRHEGLSNFLFSMARQPGIDARDRVLSLTSLSFDIAGLELFLPLMCGASVVLLDNGGNKDPQALVELIEHHAVTLIQATPSTWRMLLDQAPAGFLAGRKILCGGEALSAELAQRLIEQAGHVWNVYGPTETTIWSAAHYLTASDDVWLGRPIANTHLHILGEDFDTLPLGARGELLIGGHGLARGYHQRPGLTAERFVPDPFDEQGGGRLYRTGDLTRYREQGVIEYVSRLDHQVKIRGFRIELGEIEARLQEHAAVRESSVIDLDGPTGKQLAAYLVLSDAGAGQPWEALHAQLKAHLKAGLPDYMVPTHLVLLERMPLTPNGKLDRKALPLPDARAVQRRHVAPRTELEQRLADIWAQLLKVETVGLNDNFFELGGHSLLVISLVGRLREVFGVTIKLHDFLLMETLADLADFMREGEAKVQTPVISMNGCRTDCAPLFCLPPGGGGTYSYYPLAGQLKDNRRVYGLVNKSYVVPGWFDRSWDEMVGYYVQQIRQTQPQGPYNLLGWSLGGALAMEVAHVLEQGGDAVSFLGLVDTSLPTALEVFAPEPEPAPDVAQEEQSLFANLVGSLLAFVPGIEEQTIVGLIEQARAQLDDEQAIADWVIDQVALAGGVSAEGLREVYRDIAVQDEIETGYRLLRTNALLSEAFTLKPLQVKPDCWWAGASKTAQEIGAAQAVLVEQCARNGLGVSTALEENHDSIILSQGLLTAVLERLKLPE</sequence>
<dbReference type="GO" id="GO:0031177">
    <property type="term" value="F:phosphopantetheine binding"/>
    <property type="evidence" value="ECO:0007669"/>
    <property type="project" value="InterPro"/>
</dbReference>
<evidence type="ECO:0000256" key="1">
    <source>
        <dbReference type="ARBA" id="ARBA00001957"/>
    </source>
</evidence>
<gene>
    <name evidence="7" type="ORF">SAMN05216598_5465</name>
</gene>
<dbReference type="NCBIfam" id="NF003417">
    <property type="entry name" value="PRK04813.1"/>
    <property type="match status" value="3"/>
</dbReference>
<evidence type="ECO:0000313" key="8">
    <source>
        <dbReference type="Proteomes" id="UP000199524"/>
    </source>
</evidence>
<dbReference type="InterPro" id="IPR010071">
    <property type="entry name" value="AA_adenyl_dom"/>
</dbReference>
<dbReference type="SUPFAM" id="SSF53474">
    <property type="entry name" value="alpha/beta-Hydrolases"/>
    <property type="match status" value="1"/>
</dbReference>
<comment type="cofactor">
    <cofactor evidence="1">
        <name>pantetheine 4'-phosphate</name>
        <dbReference type="ChEBI" id="CHEBI:47942"/>
    </cofactor>
</comment>
<dbReference type="InterPro" id="IPR000873">
    <property type="entry name" value="AMP-dep_synth/lig_dom"/>
</dbReference>
<dbReference type="PROSITE" id="PS50075">
    <property type="entry name" value="CARRIER"/>
    <property type="match status" value="3"/>
</dbReference>
<dbReference type="Gene3D" id="3.40.50.980">
    <property type="match status" value="4"/>
</dbReference>
<dbReference type="Gene3D" id="3.30.559.30">
    <property type="entry name" value="Nonribosomal peptide synthetase, condensation domain"/>
    <property type="match status" value="3"/>
</dbReference>
<dbReference type="RefSeq" id="WP_090210463.1">
    <property type="nucleotide sequence ID" value="NZ_LT629777.1"/>
</dbReference>
<proteinExistence type="inferred from homology"/>
<dbReference type="InterPro" id="IPR020845">
    <property type="entry name" value="AMP-binding_CS"/>
</dbReference>
<evidence type="ECO:0000313" key="7">
    <source>
        <dbReference type="EMBL" id="SDT39690.1"/>
    </source>
</evidence>
<dbReference type="InterPro" id="IPR001242">
    <property type="entry name" value="Condensation_dom"/>
</dbReference>
<keyword evidence="8" id="KW-1185">Reference proteome</keyword>
<dbReference type="Pfam" id="PF00501">
    <property type="entry name" value="AMP-binding"/>
    <property type="match status" value="3"/>
</dbReference>
<dbReference type="GO" id="GO:0043041">
    <property type="term" value="P:amino acid activation for nonribosomal peptide biosynthetic process"/>
    <property type="evidence" value="ECO:0007669"/>
    <property type="project" value="TreeGrafter"/>
</dbReference>
<dbReference type="GO" id="GO:0044550">
    <property type="term" value="P:secondary metabolite biosynthetic process"/>
    <property type="evidence" value="ECO:0007669"/>
    <property type="project" value="UniProtKB-ARBA"/>
</dbReference>
<feature type="domain" description="Carrier" evidence="6">
    <location>
        <begin position="3149"/>
        <end position="3224"/>
    </location>
</feature>
<evidence type="ECO:0000256" key="2">
    <source>
        <dbReference type="ARBA" id="ARBA00006432"/>
    </source>
</evidence>
<evidence type="ECO:0000259" key="6">
    <source>
        <dbReference type="PROSITE" id="PS50075"/>
    </source>
</evidence>
<dbReference type="GO" id="GO:0016874">
    <property type="term" value="F:ligase activity"/>
    <property type="evidence" value="ECO:0007669"/>
    <property type="project" value="UniProtKB-KW"/>
</dbReference>
<dbReference type="SUPFAM" id="SSF47336">
    <property type="entry name" value="ACP-like"/>
    <property type="match status" value="3"/>
</dbReference>
<dbReference type="InterPro" id="IPR006162">
    <property type="entry name" value="Ppantetheine_attach_site"/>
</dbReference>
<protein>
    <submittedName>
        <fullName evidence="7">Amino acid adenylation domain-containing protein</fullName>
    </submittedName>
</protein>
<dbReference type="CDD" id="cd17643">
    <property type="entry name" value="A_NRPS_Cytc1-like"/>
    <property type="match status" value="1"/>
</dbReference>
<dbReference type="SMART" id="SM00824">
    <property type="entry name" value="PKS_TE"/>
    <property type="match status" value="1"/>
</dbReference>
<dbReference type="FunFam" id="3.30.559.30:FF:000001">
    <property type="entry name" value="Non-ribosomal peptide synthetase"/>
    <property type="match status" value="2"/>
</dbReference>
<dbReference type="PANTHER" id="PTHR45527">
    <property type="entry name" value="NONRIBOSOMAL PEPTIDE SYNTHETASE"/>
    <property type="match status" value="1"/>
</dbReference>
<dbReference type="FunFam" id="3.40.50.980:FF:000001">
    <property type="entry name" value="Non-ribosomal peptide synthetase"/>
    <property type="match status" value="3"/>
</dbReference>
<feature type="domain" description="Carrier" evidence="6">
    <location>
        <begin position="2094"/>
        <end position="2169"/>
    </location>
</feature>
<dbReference type="Proteomes" id="UP000199524">
    <property type="component" value="Chromosome I"/>
</dbReference>
<dbReference type="FunFam" id="3.30.559.10:FF:000012">
    <property type="entry name" value="Non-ribosomal peptide synthetase"/>
    <property type="match status" value="3"/>
</dbReference>
<organism evidence="7 8">
    <name type="scientific">Pseudomonas asplenii</name>
    <dbReference type="NCBI Taxonomy" id="53407"/>
    <lineage>
        <taxon>Bacteria</taxon>
        <taxon>Pseudomonadati</taxon>
        <taxon>Pseudomonadota</taxon>
        <taxon>Gammaproteobacteria</taxon>
        <taxon>Pseudomonadales</taxon>
        <taxon>Pseudomonadaceae</taxon>
        <taxon>Pseudomonas</taxon>
    </lineage>
</organism>
<dbReference type="Pfam" id="PF00550">
    <property type="entry name" value="PP-binding"/>
    <property type="match status" value="3"/>
</dbReference>
<dbReference type="InterPro" id="IPR001031">
    <property type="entry name" value="Thioesterase"/>
</dbReference>
<feature type="domain" description="Carrier" evidence="6">
    <location>
        <begin position="1030"/>
        <end position="1105"/>
    </location>
</feature>
<accession>A0A1H2A185</accession>
<dbReference type="PROSITE" id="PS00455">
    <property type="entry name" value="AMP_BINDING"/>
    <property type="match status" value="3"/>
</dbReference>
<dbReference type="Pfam" id="PF00975">
    <property type="entry name" value="Thioesterase"/>
    <property type="match status" value="1"/>
</dbReference>
<dbReference type="PANTHER" id="PTHR45527:SF1">
    <property type="entry name" value="FATTY ACID SYNTHASE"/>
    <property type="match status" value="1"/>
</dbReference>
<dbReference type="InterPro" id="IPR025110">
    <property type="entry name" value="AMP-bd_C"/>
</dbReference>
<dbReference type="CDD" id="cd12116">
    <property type="entry name" value="A_NRPS_Ta1_like"/>
    <property type="match status" value="2"/>
</dbReference>